<accession>A0A645D8H9</accession>
<protein>
    <submittedName>
        <fullName evidence="2">Uncharacterized protein</fullName>
    </submittedName>
</protein>
<feature type="transmembrane region" description="Helical" evidence="1">
    <location>
        <begin position="12"/>
        <end position="40"/>
    </location>
</feature>
<keyword evidence="1" id="KW-0812">Transmembrane</keyword>
<proteinExistence type="predicted"/>
<comment type="caution">
    <text evidence="2">The sequence shown here is derived from an EMBL/GenBank/DDBJ whole genome shotgun (WGS) entry which is preliminary data.</text>
</comment>
<evidence type="ECO:0000313" key="2">
    <source>
        <dbReference type="EMBL" id="MPM85840.1"/>
    </source>
</evidence>
<dbReference type="AlphaFoldDB" id="A0A645D8H9"/>
<evidence type="ECO:0000256" key="1">
    <source>
        <dbReference type="SAM" id="Phobius"/>
    </source>
</evidence>
<reference evidence="2" key="1">
    <citation type="submission" date="2019-08" db="EMBL/GenBank/DDBJ databases">
        <authorList>
            <person name="Kucharzyk K."/>
            <person name="Murdoch R.W."/>
            <person name="Higgins S."/>
            <person name="Loffler F."/>
        </authorList>
    </citation>
    <scope>NUCLEOTIDE SEQUENCE</scope>
</reference>
<name>A0A645D8H9_9ZZZZ</name>
<dbReference type="EMBL" id="VSSQ01034038">
    <property type="protein sequence ID" value="MPM85840.1"/>
    <property type="molecule type" value="Genomic_DNA"/>
</dbReference>
<keyword evidence="1" id="KW-1133">Transmembrane helix</keyword>
<organism evidence="2">
    <name type="scientific">bioreactor metagenome</name>
    <dbReference type="NCBI Taxonomy" id="1076179"/>
    <lineage>
        <taxon>unclassified sequences</taxon>
        <taxon>metagenomes</taxon>
        <taxon>ecological metagenomes</taxon>
    </lineage>
</organism>
<sequence length="52" mass="5405">MLGIFQIYPWALLGGIAISNGLLEAALSAVITVLVVGVILQIRVGKKKGADL</sequence>
<keyword evidence="1" id="KW-0472">Membrane</keyword>
<gene>
    <name evidence="2" type="ORF">SDC9_132923</name>
</gene>